<proteinExistence type="predicted"/>
<dbReference type="GeneID" id="105987722"/>
<dbReference type="PANTHER" id="PTHR40708:SF1">
    <property type="entry name" value="RIKEN CDNA 1700113H08 GENE"/>
    <property type="match status" value="1"/>
</dbReference>
<evidence type="ECO:0000313" key="2">
    <source>
        <dbReference type="Proteomes" id="UP000081671"/>
    </source>
</evidence>
<dbReference type="Proteomes" id="UP000081671">
    <property type="component" value="Unplaced"/>
</dbReference>
<protein>
    <submittedName>
        <fullName evidence="3">Uncharacterized protein C12orf42 homolog</fullName>
    </submittedName>
</protein>
<dbReference type="KEGG" id="dord:105987722"/>
<keyword evidence="2" id="KW-1185">Reference proteome</keyword>
<evidence type="ECO:0000313" key="3">
    <source>
        <dbReference type="RefSeq" id="XP_012874535.1"/>
    </source>
</evidence>
<dbReference type="RefSeq" id="XP_012874535.1">
    <property type="nucleotide sequence ID" value="XM_013019081.1"/>
</dbReference>
<dbReference type="PANTHER" id="PTHR40708">
    <property type="entry name" value="RIKEN CDNA 1700113H08 GENE"/>
    <property type="match status" value="1"/>
</dbReference>
<dbReference type="CTD" id="101650518"/>
<sequence length="455" mass="51277">MDFEMCAVYKPRWHEEGAGELVIKQFSDVGVYHFHSRCKNGAFKRVSRRWWPCCRCFEECKKLGVNMQNIKELQLLIDYQRQPDEKPDKGLEQLIAREATWHYSPTKESAGCNEQMLEWLVARGAPFVKKINIYHARIFVIKPSPHYGRTPLPCTRFISHMKNFSDANKLNNLRFLQFPVFPERTRGPIACKRLLNTTQYVIPKLTENIVCLDEESYRGACPSPTPSSEMDENSLNVTVGKNKKKTKEIPKKAWSSPYLENQMANRPLRPPLPKPIHLEAAGRHLSLHKQPQSNSKGDTASNQRPSTAIGLCGKNQIHSTQQNTKRTLSEPKLEDSTEATPGAGTYPDLQSGNLVATGHALGKAKVTIAPEKLAKHPQHLYLQEEGRLKADISLPSNLAIAPLPVLQGGACTHFPSKRLIQVCSEAPPRPRRGFHKACSRALQRPVVNVKNAHLL</sequence>
<name>A0A1S3FE47_DIPOR</name>
<feature type="compositionally biased region" description="Polar residues" evidence="1">
    <location>
        <begin position="289"/>
        <end position="306"/>
    </location>
</feature>
<dbReference type="Pfam" id="PF15380">
    <property type="entry name" value="DUF4607"/>
    <property type="match status" value="1"/>
</dbReference>
<feature type="region of interest" description="Disordered" evidence="1">
    <location>
        <begin position="257"/>
        <end position="276"/>
    </location>
</feature>
<dbReference type="OrthoDB" id="9836947at2759"/>
<feature type="region of interest" description="Disordered" evidence="1">
    <location>
        <begin position="287"/>
        <end position="348"/>
    </location>
</feature>
<dbReference type="InParanoid" id="A0A1S3FE47"/>
<dbReference type="InterPro" id="IPR029288">
    <property type="entry name" value="DUF4607"/>
</dbReference>
<feature type="compositionally biased region" description="Polar residues" evidence="1">
    <location>
        <begin position="316"/>
        <end position="326"/>
    </location>
</feature>
<gene>
    <name evidence="3" type="primary">LOC105987722</name>
</gene>
<accession>A0A1S3FE47</accession>
<evidence type="ECO:0000256" key="1">
    <source>
        <dbReference type="SAM" id="MobiDB-lite"/>
    </source>
</evidence>
<dbReference type="AlphaFoldDB" id="A0A1S3FE47"/>
<organism evidence="2 3">
    <name type="scientific">Dipodomys ordii</name>
    <name type="common">Ord's kangaroo rat</name>
    <dbReference type="NCBI Taxonomy" id="10020"/>
    <lineage>
        <taxon>Eukaryota</taxon>
        <taxon>Metazoa</taxon>
        <taxon>Chordata</taxon>
        <taxon>Craniata</taxon>
        <taxon>Vertebrata</taxon>
        <taxon>Euteleostomi</taxon>
        <taxon>Mammalia</taxon>
        <taxon>Eutheria</taxon>
        <taxon>Euarchontoglires</taxon>
        <taxon>Glires</taxon>
        <taxon>Rodentia</taxon>
        <taxon>Castorimorpha</taxon>
        <taxon>Heteromyidae</taxon>
        <taxon>Dipodomyinae</taxon>
        <taxon>Dipodomys</taxon>
    </lineage>
</organism>
<reference evidence="3" key="1">
    <citation type="submission" date="2025-08" db="UniProtKB">
        <authorList>
            <consortium name="RefSeq"/>
        </authorList>
    </citation>
    <scope>IDENTIFICATION</scope>
    <source>
        <tissue evidence="3">Kidney</tissue>
    </source>
</reference>